<sequence>MALTIRIGPSRQQESLKPYPINRDSEPAYISSEHFEGLITVRIQHHHPPTSSSPTNRSTSTCAYFDNHSRVFSLQWQGRFKATNPWSKDGLWDADEVLFVAEVDDKIHVPMGTSIATAFARTIDPSFIADGIWDLKRPWVGSPLEVDLEITAARRVRIEGDTQMEKKREKELVPGYTMAHTD</sequence>
<evidence type="ECO:0000256" key="1">
    <source>
        <dbReference type="SAM" id="MobiDB-lite"/>
    </source>
</evidence>
<feature type="domain" description="Domain of unknown function at the cortex 1" evidence="2">
    <location>
        <begin position="4"/>
        <end position="147"/>
    </location>
</feature>
<dbReference type="EMBL" id="JAHRHY010000022">
    <property type="protein sequence ID" value="KAG9061720.1"/>
    <property type="molecule type" value="Genomic_DNA"/>
</dbReference>
<dbReference type="Proteomes" id="UP000707451">
    <property type="component" value="Unassembled WGS sequence"/>
</dbReference>
<evidence type="ECO:0000313" key="4">
    <source>
        <dbReference type="Proteomes" id="UP000707451"/>
    </source>
</evidence>
<dbReference type="Pfam" id="PF08588">
    <property type="entry name" value="Duc1"/>
    <property type="match status" value="1"/>
</dbReference>
<dbReference type="PANTHER" id="PTHR34826:SF2">
    <property type="entry name" value="UPF0590 PROTEIN C409.17C"/>
    <property type="match status" value="1"/>
</dbReference>
<name>A0A9P8BN03_9FUNG</name>
<dbReference type="AlphaFoldDB" id="A0A9P8BN03"/>
<evidence type="ECO:0000313" key="3">
    <source>
        <dbReference type="EMBL" id="KAG9061720.1"/>
    </source>
</evidence>
<gene>
    <name evidence="3" type="ORF">KI688_006869</name>
</gene>
<dbReference type="InterPro" id="IPR013897">
    <property type="entry name" value="Duc1"/>
</dbReference>
<accession>A0A9P8BN03</accession>
<organism evidence="3 4">
    <name type="scientific">Linnemannia hyalina</name>
    <dbReference type="NCBI Taxonomy" id="64524"/>
    <lineage>
        <taxon>Eukaryota</taxon>
        <taxon>Fungi</taxon>
        <taxon>Fungi incertae sedis</taxon>
        <taxon>Mucoromycota</taxon>
        <taxon>Mortierellomycotina</taxon>
        <taxon>Mortierellomycetes</taxon>
        <taxon>Mortierellales</taxon>
        <taxon>Mortierellaceae</taxon>
        <taxon>Linnemannia</taxon>
    </lineage>
</organism>
<evidence type="ECO:0000259" key="2">
    <source>
        <dbReference type="Pfam" id="PF08588"/>
    </source>
</evidence>
<keyword evidence="4" id="KW-1185">Reference proteome</keyword>
<protein>
    <recommendedName>
        <fullName evidence="2">Domain of unknown function at the cortex 1 domain-containing protein</fullName>
    </recommendedName>
</protein>
<dbReference type="PANTHER" id="PTHR34826">
    <property type="entry name" value="UPF0590 PROTEIN C409.17C"/>
    <property type="match status" value="1"/>
</dbReference>
<comment type="caution">
    <text evidence="3">The sequence shown here is derived from an EMBL/GenBank/DDBJ whole genome shotgun (WGS) entry which is preliminary data.</text>
</comment>
<feature type="region of interest" description="Disordered" evidence="1">
    <location>
        <begin position="1"/>
        <end position="22"/>
    </location>
</feature>
<dbReference type="OrthoDB" id="2119945at2759"/>
<reference evidence="3" key="1">
    <citation type="submission" date="2021-06" db="EMBL/GenBank/DDBJ databases">
        <title>Genome Sequence of Mortierella hyaline Strain SCG-10, a Cold-Adapted, Nitrate-Reducing Fungus Isolated from Soil in Minnesota, USA.</title>
        <authorList>
            <person name="Aldossari N."/>
        </authorList>
    </citation>
    <scope>NUCLEOTIDE SEQUENCE</scope>
    <source>
        <strain evidence="3">SCG-10</strain>
    </source>
</reference>
<proteinExistence type="predicted"/>